<proteinExistence type="predicted"/>
<evidence type="ECO:0000313" key="2">
    <source>
        <dbReference type="EMBL" id="PRE55312.1"/>
    </source>
</evidence>
<sequence>MCSGGDGRAATAGYARRRSTSPTRAVRSMKRAARSAIGCAMQSIALAGARTASACAPGSR</sequence>
<accession>A0AB37AYB3</accession>
<reference evidence="2 3" key="1">
    <citation type="submission" date="2018-03" db="EMBL/GenBank/DDBJ databases">
        <authorList>
            <person name="Nguyen K."/>
            <person name="Fouts D."/>
            <person name="Sutton G."/>
        </authorList>
    </citation>
    <scope>NUCLEOTIDE SEQUENCE [LARGE SCALE GENOMIC DNA]</scope>
    <source>
        <strain evidence="2 3">AU14328</strain>
    </source>
</reference>
<evidence type="ECO:0000313" key="3">
    <source>
        <dbReference type="Proteomes" id="UP000237811"/>
    </source>
</evidence>
<dbReference type="EMBL" id="PVFR01000009">
    <property type="protein sequence ID" value="PRE55312.1"/>
    <property type="molecule type" value="Genomic_DNA"/>
</dbReference>
<dbReference type="AlphaFoldDB" id="A0AB37AYB3"/>
<protein>
    <submittedName>
        <fullName evidence="2">Uncharacterized protein</fullName>
    </submittedName>
</protein>
<evidence type="ECO:0000256" key="1">
    <source>
        <dbReference type="SAM" id="MobiDB-lite"/>
    </source>
</evidence>
<feature type="region of interest" description="Disordered" evidence="1">
    <location>
        <begin position="1"/>
        <end position="29"/>
    </location>
</feature>
<organism evidence="2 3">
    <name type="scientific">Burkholderia multivorans</name>
    <dbReference type="NCBI Taxonomy" id="87883"/>
    <lineage>
        <taxon>Bacteria</taxon>
        <taxon>Pseudomonadati</taxon>
        <taxon>Pseudomonadota</taxon>
        <taxon>Betaproteobacteria</taxon>
        <taxon>Burkholderiales</taxon>
        <taxon>Burkholderiaceae</taxon>
        <taxon>Burkholderia</taxon>
        <taxon>Burkholderia cepacia complex</taxon>
    </lineage>
</organism>
<gene>
    <name evidence="2" type="ORF">C6P99_03015</name>
</gene>
<name>A0AB37AYB3_9BURK</name>
<dbReference type="Proteomes" id="UP000237811">
    <property type="component" value="Unassembled WGS sequence"/>
</dbReference>
<comment type="caution">
    <text evidence="2">The sequence shown here is derived from an EMBL/GenBank/DDBJ whole genome shotgun (WGS) entry which is preliminary data.</text>
</comment>